<evidence type="ECO:0000313" key="2">
    <source>
        <dbReference type="EMBL" id="KAL0319337.1"/>
    </source>
</evidence>
<dbReference type="AlphaFoldDB" id="A0AAW2LJ74"/>
<dbReference type="EMBL" id="JACGWK010000013">
    <property type="protein sequence ID" value="KAL0319337.1"/>
    <property type="molecule type" value="Genomic_DNA"/>
</dbReference>
<gene>
    <name evidence="2" type="ORF">Sangu_2089900</name>
</gene>
<accession>A0AAW2LJ74</accession>
<proteinExistence type="predicted"/>
<reference evidence="2" key="1">
    <citation type="submission" date="2020-06" db="EMBL/GenBank/DDBJ databases">
        <authorList>
            <person name="Li T."/>
            <person name="Hu X."/>
            <person name="Zhang T."/>
            <person name="Song X."/>
            <person name="Zhang H."/>
            <person name="Dai N."/>
            <person name="Sheng W."/>
            <person name="Hou X."/>
            <person name="Wei L."/>
        </authorList>
    </citation>
    <scope>NUCLEOTIDE SEQUENCE</scope>
    <source>
        <strain evidence="2">G01</strain>
        <tissue evidence="2">Leaf</tissue>
    </source>
</reference>
<organism evidence="2">
    <name type="scientific">Sesamum angustifolium</name>
    <dbReference type="NCBI Taxonomy" id="2727405"/>
    <lineage>
        <taxon>Eukaryota</taxon>
        <taxon>Viridiplantae</taxon>
        <taxon>Streptophyta</taxon>
        <taxon>Embryophyta</taxon>
        <taxon>Tracheophyta</taxon>
        <taxon>Spermatophyta</taxon>
        <taxon>Magnoliopsida</taxon>
        <taxon>eudicotyledons</taxon>
        <taxon>Gunneridae</taxon>
        <taxon>Pentapetalae</taxon>
        <taxon>asterids</taxon>
        <taxon>lamiids</taxon>
        <taxon>Lamiales</taxon>
        <taxon>Pedaliaceae</taxon>
        <taxon>Sesamum</taxon>
    </lineage>
</organism>
<feature type="compositionally biased region" description="Polar residues" evidence="1">
    <location>
        <begin position="64"/>
        <end position="74"/>
    </location>
</feature>
<feature type="region of interest" description="Disordered" evidence="1">
    <location>
        <begin position="64"/>
        <end position="101"/>
    </location>
</feature>
<protein>
    <submittedName>
        <fullName evidence="2">Uncharacterized protein</fullName>
    </submittedName>
</protein>
<comment type="caution">
    <text evidence="2">The sequence shown here is derived from an EMBL/GenBank/DDBJ whole genome shotgun (WGS) entry which is preliminary data.</text>
</comment>
<evidence type="ECO:0000256" key="1">
    <source>
        <dbReference type="SAM" id="MobiDB-lite"/>
    </source>
</evidence>
<reference evidence="2" key="2">
    <citation type="journal article" date="2024" name="Plant">
        <title>Genomic evolution and insights into agronomic trait innovations of Sesamum species.</title>
        <authorList>
            <person name="Miao H."/>
            <person name="Wang L."/>
            <person name="Qu L."/>
            <person name="Liu H."/>
            <person name="Sun Y."/>
            <person name="Le M."/>
            <person name="Wang Q."/>
            <person name="Wei S."/>
            <person name="Zheng Y."/>
            <person name="Lin W."/>
            <person name="Duan Y."/>
            <person name="Cao H."/>
            <person name="Xiong S."/>
            <person name="Wang X."/>
            <person name="Wei L."/>
            <person name="Li C."/>
            <person name="Ma Q."/>
            <person name="Ju M."/>
            <person name="Zhao R."/>
            <person name="Li G."/>
            <person name="Mu C."/>
            <person name="Tian Q."/>
            <person name="Mei H."/>
            <person name="Zhang T."/>
            <person name="Gao T."/>
            <person name="Zhang H."/>
        </authorList>
    </citation>
    <scope>NUCLEOTIDE SEQUENCE</scope>
    <source>
        <strain evidence="2">G01</strain>
    </source>
</reference>
<sequence>MMLINGGQRHLQGIKWQCCRFSPPNTSSLPQASSSQVGHRLAMFCGLRGSSHLAEIYQSYNSTAGIQEPNNSSRPHGFGEVSELDDKGLGPAKHHKKHSLVDEPCQDSRFESKAVVYLMPERIMRSTCTPAMDDSLRSFPTHRDGNRLIGTATIKECSKDEDCGPLQGADAGKKQETLDTSAAECTPVVDLTPDDVVA</sequence>
<name>A0AAW2LJ74_9LAMI</name>